<dbReference type="InterPro" id="IPR035911">
    <property type="entry name" value="MurE/MurF_N"/>
</dbReference>
<dbReference type="Gene3D" id="3.40.1390.10">
    <property type="entry name" value="MurE/MurF, N-terminal domain"/>
    <property type="match status" value="1"/>
</dbReference>
<keyword evidence="7 10" id="KW-0573">Peptidoglycan synthesis</keyword>
<gene>
    <name evidence="10" type="primary">murF</name>
    <name evidence="15" type="ORF">SAMN05444359_14214</name>
</gene>
<dbReference type="GO" id="GO:0047480">
    <property type="term" value="F:UDP-N-acetylmuramoyl-tripeptide-D-alanyl-D-alanine ligase activity"/>
    <property type="evidence" value="ECO:0007669"/>
    <property type="project" value="UniProtKB-UniRule"/>
</dbReference>
<dbReference type="Pfam" id="PF08245">
    <property type="entry name" value="Mur_ligase_M"/>
    <property type="match status" value="1"/>
</dbReference>
<dbReference type="PANTHER" id="PTHR43024:SF1">
    <property type="entry name" value="UDP-N-ACETYLMURAMOYL-TRIPEPTIDE--D-ALANYL-D-ALANINE LIGASE"/>
    <property type="match status" value="1"/>
</dbReference>
<accession>A0A1H9P358</accession>
<organism evidence="15 16">
    <name type="scientific">Neolewinella agarilytica</name>
    <dbReference type="NCBI Taxonomy" id="478744"/>
    <lineage>
        <taxon>Bacteria</taxon>
        <taxon>Pseudomonadati</taxon>
        <taxon>Bacteroidota</taxon>
        <taxon>Saprospiria</taxon>
        <taxon>Saprospirales</taxon>
        <taxon>Lewinellaceae</taxon>
        <taxon>Neolewinella</taxon>
    </lineage>
</organism>
<evidence type="ECO:0000256" key="10">
    <source>
        <dbReference type="HAMAP-Rule" id="MF_02019"/>
    </source>
</evidence>
<dbReference type="SUPFAM" id="SSF53623">
    <property type="entry name" value="MurD-like peptide ligases, catalytic domain"/>
    <property type="match status" value="1"/>
</dbReference>
<dbReference type="GO" id="GO:0071555">
    <property type="term" value="P:cell wall organization"/>
    <property type="evidence" value="ECO:0007669"/>
    <property type="project" value="UniProtKB-KW"/>
</dbReference>
<evidence type="ECO:0000313" key="15">
    <source>
        <dbReference type="EMBL" id="SER42714.1"/>
    </source>
</evidence>
<dbReference type="SUPFAM" id="SSF53244">
    <property type="entry name" value="MurD-like peptide ligases, peptide-binding domain"/>
    <property type="match status" value="1"/>
</dbReference>
<dbReference type="GO" id="GO:0051301">
    <property type="term" value="P:cell division"/>
    <property type="evidence" value="ECO:0007669"/>
    <property type="project" value="UniProtKB-KW"/>
</dbReference>
<dbReference type="InterPro" id="IPR005863">
    <property type="entry name" value="UDP-N-AcMur_synth"/>
</dbReference>
<dbReference type="PANTHER" id="PTHR43024">
    <property type="entry name" value="UDP-N-ACETYLMURAMOYL-TRIPEPTIDE--D-ALANYL-D-ALANINE LIGASE"/>
    <property type="match status" value="1"/>
</dbReference>
<feature type="domain" description="Mur ligase C-terminal" evidence="13">
    <location>
        <begin position="314"/>
        <end position="431"/>
    </location>
</feature>
<dbReference type="InterPro" id="IPR004101">
    <property type="entry name" value="Mur_ligase_C"/>
</dbReference>
<evidence type="ECO:0000256" key="9">
    <source>
        <dbReference type="ARBA" id="ARBA00023316"/>
    </source>
</evidence>
<comment type="catalytic activity">
    <reaction evidence="10 11">
        <text>D-alanyl-D-alanine + UDP-N-acetyl-alpha-D-muramoyl-L-alanyl-gamma-D-glutamyl-meso-2,6-diaminopimelate + ATP = UDP-N-acetyl-alpha-D-muramoyl-L-alanyl-gamma-D-glutamyl-meso-2,6-diaminopimeloyl-D-alanyl-D-alanine + ADP + phosphate + H(+)</text>
        <dbReference type="Rhea" id="RHEA:28374"/>
        <dbReference type="ChEBI" id="CHEBI:15378"/>
        <dbReference type="ChEBI" id="CHEBI:30616"/>
        <dbReference type="ChEBI" id="CHEBI:43474"/>
        <dbReference type="ChEBI" id="CHEBI:57822"/>
        <dbReference type="ChEBI" id="CHEBI:61386"/>
        <dbReference type="ChEBI" id="CHEBI:83905"/>
        <dbReference type="ChEBI" id="CHEBI:456216"/>
        <dbReference type="EC" id="6.3.2.10"/>
    </reaction>
</comment>
<keyword evidence="4 10" id="KW-0547">Nucleotide-binding</keyword>
<dbReference type="HAMAP" id="MF_02019">
    <property type="entry name" value="MurF"/>
    <property type="match status" value="1"/>
</dbReference>
<dbReference type="GO" id="GO:0009252">
    <property type="term" value="P:peptidoglycan biosynthetic process"/>
    <property type="evidence" value="ECO:0007669"/>
    <property type="project" value="UniProtKB-UniRule"/>
</dbReference>
<dbReference type="InterPro" id="IPR013221">
    <property type="entry name" value="Mur_ligase_cen"/>
</dbReference>
<feature type="domain" description="Mur ligase central" evidence="14">
    <location>
        <begin position="101"/>
        <end position="291"/>
    </location>
</feature>
<evidence type="ECO:0000256" key="5">
    <source>
        <dbReference type="ARBA" id="ARBA00022840"/>
    </source>
</evidence>
<comment type="pathway">
    <text evidence="10 11">Cell wall biogenesis; peptidoglycan biosynthesis.</text>
</comment>
<dbReference type="InterPro" id="IPR000713">
    <property type="entry name" value="Mur_ligase_N"/>
</dbReference>
<keyword evidence="6 10" id="KW-0133">Cell shape</keyword>
<proteinExistence type="inferred from homology"/>
<name>A0A1H9P358_9BACT</name>
<sequence length="441" mass="48189">MTEYATGENLYAAYLRHPNIRIDSRKVSSGDLFVGLAGTQVQGNKYAAAALAAGAAFAVVDDPEVVVEGDDRYLLVPDSLKALQEMAMEHRRRHRMPVLAITGSNGKTTTKELVNAVMSRQYRVHCTPGNYNNHLGLPLTILMTPPDTEMTILEMGANHVGEIAELCRLGRPTHGLVTNVGEAHLEGFGGIEGVIKGKGELYDYLATNRGVAFINADEDHLTEMAAANNRLIFYKVSEQLTSEEPALEIGVHSLHPFIDVSFLNENGELMRTEVQLSGKHNLQNVKTAIAVGKYFKVGGTKIAEALSSYRSDNHRSQLLEHRGVSFYWDAYNANPSSVVASLSGFGTDHPAGDAVIILGEMLELGEAEAAAHRKVALRAGQTARTVILVGAAMKDVAREFDRPWFADSTALAAWFWEQNWEGKTVFVKGSRGNRLERLLAD</sequence>
<keyword evidence="9 10" id="KW-0961">Cell wall biogenesis/degradation</keyword>
<dbReference type="NCBIfam" id="TIGR01143">
    <property type="entry name" value="murF"/>
    <property type="match status" value="1"/>
</dbReference>
<dbReference type="OrthoDB" id="9801978at2"/>
<dbReference type="GO" id="GO:0005524">
    <property type="term" value="F:ATP binding"/>
    <property type="evidence" value="ECO:0007669"/>
    <property type="project" value="UniProtKB-UniRule"/>
</dbReference>
<feature type="domain" description="Mur ligase N-terminal catalytic" evidence="12">
    <location>
        <begin position="19"/>
        <end position="89"/>
    </location>
</feature>
<keyword evidence="8 10" id="KW-0131">Cell cycle</keyword>
<dbReference type="EMBL" id="FOFB01000042">
    <property type="protein sequence ID" value="SER42714.1"/>
    <property type="molecule type" value="Genomic_DNA"/>
</dbReference>
<evidence type="ECO:0000256" key="4">
    <source>
        <dbReference type="ARBA" id="ARBA00022741"/>
    </source>
</evidence>
<dbReference type="Gene3D" id="3.40.1190.10">
    <property type="entry name" value="Mur-like, catalytic domain"/>
    <property type="match status" value="1"/>
</dbReference>
<evidence type="ECO:0000256" key="2">
    <source>
        <dbReference type="ARBA" id="ARBA00022598"/>
    </source>
</evidence>
<evidence type="ECO:0000256" key="3">
    <source>
        <dbReference type="ARBA" id="ARBA00022618"/>
    </source>
</evidence>
<dbReference type="UniPathway" id="UPA00219"/>
<evidence type="ECO:0000256" key="11">
    <source>
        <dbReference type="RuleBase" id="RU004136"/>
    </source>
</evidence>
<dbReference type="SUPFAM" id="SSF63418">
    <property type="entry name" value="MurE/MurF N-terminal domain"/>
    <property type="match status" value="1"/>
</dbReference>
<dbReference type="InterPro" id="IPR036615">
    <property type="entry name" value="Mur_ligase_C_dom_sf"/>
</dbReference>
<reference evidence="16" key="1">
    <citation type="submission" date="2016-10" db="EMBL/GenBank/DDBJ databases">
        <authorList>
            <person name="Varghese N."/>
            <person name="Submissions S."/>
        </authorList>
    </citation>
    <scope>NUCLEOTIDE SEQUENCE [LARGE SCALE GENOMIC DNA]</scope>
    <source>
        <strain evidence="16">DSM 24740</strain>
    </source>
</reference>
<dbReference type="GO" id="GO:0008360">
    <property type="term" value="P:regulation of cell shape"/>
    <property type="evidence" value="ECO:0007669"/>
    <property type="project" value="UniProtKB-KW"/>
</dbReference>
<evidence type="ECO:0000256" key="6">
    <source>
        <dbReference type="ARBA" id="ARBA00022960"/>
    </source>
</evidence>
<evidence type="ECO:0000256" key="7">
    <source>
        <dbReference type="ARBA" id="ARBA00022984"/>
    </source>
</evidence>
<dbReference type="Pfam" id="PF01225">
    <property type="entry name" value="Mur_ligase"/>
    <property type="match status" value="1"/>
</dbReference>
<comment type="similarity">
    <text evidence="10">Belongs to the MurCDEF family. MurF subfamily.</text>
</comment>
<evidence type="ECO:0000259" key="14">
    <source>
        <dbReference type="Pfam" id="PF08245"/>
    </source>
</evidence>
<dbReference type="STRING" id="478744.SAMN05444359_14214"/>
<dbReference type="InterPro" id="IPR051046">
    <property type="entry name" value="MurCDEF_CellWall_CoF430Synth"/>
</dbReference>
<dbReference type="GO" id="GO:0005737">
    <property type="term" value="C:cytoplasm"/>
    <property type="evidence" value="ECO:0007669"/>
    <property type="project" value="UniProtKB-SubCell"/>
</dbReference>
<dbReference type="Proteomes" id="UP000199021">
    <property type="component" value="Unassembled WGS sequence"/>
</dbReference>
<keyword evidence="16" id="KW-1185">Reference proteome</keyword>
<dbReference type="Pfam" id="PF02875">
    <property type="entry name" value="Mur_ligase_C"/>
    <property type="match status" value="1"/>
</dbReference>
<keyword evidence="2 10" id="KW-0436">Ligase</keyword>
<evidence type="ECO:0000259" key="13">
    <source>
        <dbReference type="Pfam" id="PF02875"/>
    </source>
</evidence>
<feature type="binding site" evidence="10">
    <location>
        <begin position="103"/>
        <end position="109"/>
    </location>
    <ligand>
        <name>ATP</name>
        <dbReference type="ChEBI" id="CHEBI:30616"/>
    </ligand>
</feature>
<keyword evidence="1 10" id="KW-0963">Cytoplasm</keyword>
<comment type="function">
    <text evidence="10 11">Involved in cell wall formation. Catalyzes the final step in the synthesis of UDP-N-acetylmuramoyl-pentapeptide, the precursor of murein.</text>
</comment>
<protein>
    <recommendedName>
        <fullName evidence="10 11">UDP-N-acetylmuramoyl-tripeptide--D-alanyl-D-alanine ligase</fullName>
        <ecNumber evidence="10 11">6.3.2.10</ecNumber>
    </recommendedName>
    <alternativeName>
        <fullName evidence="10">D-alanyl-D-alanine-adding enzyme</fullName>
    </alternativeName>
</protein>
<keyword evidence="5 10" id="KW-0067">ATP-binding</keyword>
<dbReference type="GO" id="GO:0008766">
    <property type="term" value="F:UDP-N-acetylmuramoylalanyl-D-glutamyl-2,6-diaminopimelate-D-alanyl-D-alanine ligase activity"/>
    <property type="evidence" value="ECO:0007669"/>
    <property type="project" value="RHEA"/>
</dbReference>
<dbReference type="InParanoid" id="A0A1H9P358"/>
<dbReference type="InterPro" id="IPR036565">
    <property type="entry name" value="Mur-like_cat_sf"/>
</dbReference>
<evidence type="ECO:0000256" key="8">
    <source>
        <dbReference type="ARBA" id="ARBA00023306"/>
    </source>
</evidence>
<evidence type="ECO:0000259" key="12">
    <source>
        <dbReference type="Pfam" id="PF01225"/>
    </source>
</evidence>
<dbReference type="AlphaFoldDB" id="A0A1H9P358"/>
<evidence type="ECO:0000313" key="16">
    <source>
        <dbReference type="Proteomes" id="UP000199021"/>
    </source>
</evidence>
<dbReference type="Gene3D" id="3.90.190.20">
    <property type="entry name" value="Mur ligase, C-terminal domain"/>
    <property type="match status" value="1"/>
</dbReference>
<keyword evidence="3 10" id="KW-0132">Cell division</keyword>
<evidence type="ECO:0000256" key="1">
    <source>
        <dbReference type="ARBA" id="ARBA00022490"/>
    </source>
</evidence>
<dbReference type="FunCoup" id="A0A1H9P358">
    <property type="interactions" value="284"/>
</dbReference>
<dbReference type="EC" id="6.3.2.10" evidence="10 11"/>
<comment type="subcellular location">
    <subcellularLocation>
        <location evidence="10 11">Cytoplasm</location>
    </subcellularLocation>
</comment>
<dbReference type="RefSeq" id="WP_090173400.1">
    <property type="nucleotide sequence ID" value="NZ_FOFB01000042.1"/>
</dbReference>